<feature type="transmembrane region" description="Helical" evidence="2">
    <location>
        <begin position="437"/>
        <end position="457"/>
    </location>
</feature>
<organism evidence="3 4">
    <name type="scientific">Nocardia terrae</name>
    <dbReference type="NCBI Taxonomy" id="2675851"/>
    <lineage>
        <taxon>Bacteria</taxon>
        <taxon>Bacillati</taxon>
        <taxon>Actinomycetota</taxon>
        <taxon>Actinomycetes</taxon>
        <taxon>Mycobacteriales</taxon>
        <taxon>Nocardiaceae</taxon>
        <taxon>Nocardia</taxon>
    </lineage>
</organism>
<feature type="region of interest" description="Disordered" evidence="1">
    <location>
        <begin position="19"/>
        <end position="67"/>
    </location>
</feature>
<accession>A0A7K1V3W6</accession>
<keyword evidence="4" id="KW-1185">Reference proteome</keyword>
<name>A0A7K1V3W6_9NOCA</name>
<evidence type="ECO:0000256" key="1">
    <source>
        <dbReference type="SAM" id="MobiDB-lite"/>
    </source>
</evidence>
<dbReference type="PANTHER" id="PTHR34219">
    <property type="entry name" value="IRON-REGULATED INNER MEMBRANE PROTEIN-RELATED"/>
    <property type="match status" value="1"/>
</dbReference>
<feature type="transmembrane region" description="Helical" evidence="2">
    <location>
        <begin position="82"/>
        <end position="104"/>
    </location>
</feature>
<reference evidence="3 4" key="1">
    <citation type="submission" date="2019-12" db="EMBL/GenBank/DDBJ databases">
        <title>Nocardia sp. nov. ET3-3 isolated from soil.</title>
        <authorList>
            <person name="Kanchanasin P."/>
            <person name="Tanasupawat S."/>
            <person name="Yuki M."/>
            <person name="Kudo T."/>
        </authorList>
    </citation>
    <scope>NUCLEOTIDE SEQUENCE [LARGE SCALE GENOMIC DNA]</scope>
    <source>
        <strain evidence="3 4">ET3-3</strain>
    </source>
</reference>
<feature type="transmembrane region" description="Helical" evidence="2">
    <location>
        <begin position="505"/>
        <end position="523"/>
    </location>
</feature>
<sequence length="528" mass="56343">MACPDHASSRRVLPLYLASPGVPSNTKDRLVTITDSGVDSAPPPSPTRETETPSAGKPPKSDDSSKRSVGNAFQALMLRLHFYAGVLVAPFILIAAVTGALYAISPTLENITSSGLLHTDSTGPAKPLKEQVAAAQTVEPNLALVAVAPGQNTGDTTRVLFSDPALGESERRAVFIDPVTAQPVGDSVVYGSSGALPLRTWIDKLHKDLHLGDVGRYYSEIAASWLWLVALAGLVLWYRRVRARREQRSAGWLLRPDRSRPRARTLNWHAVVGVWILPVLLLLSVTGMTWSKYAGENVTQLRQAMSWTTPAVNAELPGSTGPAMPSGGEHDHHGGGMAAAVPPADRAGLVDTVYGVARANGLTGPLEISVPAKDGTAFVAQELRRPGQYTRDAIAVDGATGNVTDKLPYADWPLMAKLTNWGIQFHMGLMFGLANQLLLLAIMVGLGTVIVRGYLMWWRRRPTKERALAVGKAPRRALARTPLIILVPLAAAAVGTGWFAPMIGIPLLAFLVIDVLAGVGARLRATTA</sequence>
<dbReference type="Pfam" id="PF03929">
    <property type="entry name" value="PepSY_TM"/>
    <property type="match status" value="1"/>
</dbReference>
<keyword evidence="2" id="KW-0812">Transmembrane</keyword>
<comment type="caution">
    <text evidence="3">The sequence shown here is derived from an EMBL/GenBank/DDBJ whole genome shotgun (WGS) entry which is preliminary data.</text>
</comment>
<dbReference type="PANTHER" id="PTHR34219:SF1">
    <property type="entry name" value="PEPSY DOMAIN-CONTAINING PROTEIN"/>
    <property type="match status" value="1"/>
</dbReference>
<proteinExistence type="predicted"/>
<feature type="transmembrane region" description="Helical" evidence="2">
    <location>
        <begin position="217"/>
        <end position="238"/>
    </location>
</feature>
<dbReference type="EMBL" id="WRPP01000006">
    <property type="protein sequence ID" value="MVU81217.1"/>
    <property type="molecule type" value="Genomic_DNA"/>
</dbReference>
<keyword evidence="2" id="KW-1133">Transmembrane helix</keyword>
<gene>
    <name evidence="3" type="ORF">GPX89_28730</name>
</gene>
<dbReference type="Proteomes" id="UP000466794">
    <property type="component" value="Unassembled WGS sequence"/>
</dbReference>
<feature type="region of interest" description="Disordered" evidence="1">
    <location>
        <begin position="316"/>
        <end position="339"/>
    </location>
</feature>
<evidence type="ECO:0000256" key="2">
    <source>
        <dbReference type="SAM" id="Phobius"/>
    </source>
</evidence>
<feature type="transmembrane region" description="Helical" evidence="2">
    <location>
        <begin position="268"/>
        <end position="290"/>
    </location>
</feature>
<dbReference type="AlphaFoldDB" id="A0A7K1V3W6"/>
<feature type="transmembrane region" description="Helical" evidence="2">
    <location>
        <begin position="477"/>
        <end position="499"/>
    </location>
</feature>
<evidence type="ECO:0000313" key="3">
    <source>
        <dbReference type="EMBL" id="MVU81217.1"/>
    </source>
</evidence>
<evidence type="ECO:0000313" key="4">
    <source>
        <dbReference type="Proteomes" id="UP000466794"/>
    </source>
</evidence>
<protein>
    <submittedName>
        <fullName evidence="3">PepSY domain-containing protein</fullName>
    </submittedName>
</protein>
<dbReference type="InterPro" id="IPR005625">
    <property type="entry name" value="PepSY-ass_TM"/>
</dbReference>
<keyword evidence="2" id="KW-0472">Membrane</keyword>